<keyword evidence="3" id="KW-1185">Reference proteome</keyword>
<dbReference type="AlphaFoldDB" id="A0A5N4B4A3"/>
<gene>
    <name evidence="2" type="ORF">PPYR_01392</name>
</gene>
<proteinExistence type="predicted"/>
<dbReference type="Pfam" id="PF20700">
    <property type="entry name" value="Mutator"/>
    <property type="match status" value="1"/>
</dbReference>
<organism evidence="2 3">
    <name type="scientific">Photinus pyralis</name>
    <name type="common">Common eastern firefly</name>
    <name type="synonym">Lampyris pyralis</name>
    <dbReference type="NCBI Taxonomy" id="7054"/>
    <lineage>
        <taxon>Eukaryota</taxon>
        <taxon>Metazoa</taxon>
        <taxon>Ecdysozoa</taxon>
        <taxon>Arthropoda</taxon>
        <taxon>Hexapoda</taxon>
        <taxon>Insecta</taxon>
        <taxon>Pterygota</taxon>
        <taxon>Neoptera</taxon>
        <taxon>Endopterygota</taxon>
        <taxon>Coleoptera</taxon>
        <taxon>Polyphaga</taxon>
        <taxon>Elateriformia</taxon>
        <taxon>Elateroidea</taxon>
        <taxon>Lampyridae</taxon>
        <taxon>Lampyrinae</taxon>
        <taxon>Photinus</taxon>
    </lineage>
</organism>
<name>A0A5N4B4A3_PHOPY</name>
<evidence type="ECO:0000313" key="2">
    <source>
        <dbReference type="EMBL" id="KAB0804422.1"/>
    </source>
</evidence>
<feature type="domain" description="Mutator-like transposase" evidence="1">
    <location>
        <begin position="2"/>
        <end position="49"/>
    </location>
</feature>
<dbReference type="InParanoid" id="A0A5N4B4A3"/>
<dbReference type="EMBL" id="VVIM01000001">
    <property type="protein sequence ID" value="KAB0804422.1"/>
    <property type="molecule type" value="Genomic_DNA"/>
</dbReference>
<feature type="non-terminal residue" evidence="2">
    <location>
        <position position="1"/>
    </location>
</feature>
<evidence type="ECO:0000259" key="1">
    <source>
        <dbReference type="Pfam" id="PF20700"/>
    </source>
</evidence>
<sequence length="54" mass="6075">TIKLAGEEERRIAVEENRVTAFNVPYITVYVDGGWSTRSYGHSFNGNSGLRRIS</sequence>
<accession>A0A5N4B4A3</accession>
<dbReference type="Proteomes" id="UP000327044">
    <property type="component" value="Unassembled WGS sequence"/>
</dbReference>
<comment type="caution">
    <text evidence="2">The sequence shown here is derived from an EMBL/GenBank/DDBJ whole genome shotgun (WGS) entry which is preliminary data.</text>
</comment>
<evidence type="ECO:0000313" key="3">
    <source>
        <dbReference type="Proteomes" id="UP000327044"/>
    </source>
</evidence>
<dbReference type="InterPro" id="IPR049012">
    <property type="entry name" value="Mutator_transp_dom"/>
</dbReference>
<protein>
    <recommendedName>
        <fullName evidence="1">Mutator-like transposase domain-containing protein</fullName>
    </recommendedName>
</protein>
<reference evidence="2 3" key="1">
    <citation type="journal article" date="2018" name="Elife">
        <title>Firefly genomes illuminate parallel origins of bioluminescence in beetles.</title>
        <authorList>
            <person name="Fallon T.R."/>
            <person name="Lower S.E."/>
            <person name="Chang C.H."/>
            <person name="Bessho-Uehara M."/>
            <person name="Martin G.J."/>
            <person name="Bewick A.J."/>
            <person name="Behringer M."/>
            <person name="Debat H.J."/>
            <person name="Wong I."/>
            <person name="Day J.C."/>
            <person name="Suvorov A."/>
            <person name="Silva C.J."/>
            <person name="Stanger-Hall K.F."/>
            <person name="Hall D.W."/>
            <person name="Schmitz R.J."/>
            <person name="Nelson D.R."/>
            <person name="Lewis S.M."/>
            <person name="Shigenobu S."/>
            <person name="Bybee S.M."/>
            <person name="Larracuente A.M."/>
            <person name="Oba Y."/>
            <person name="Weng J.K."/>
        </authorList>
    </citation>
    <scope>NUCLEOTIDE SEQUENCE [LARGE SCALE GENOMIC DNA]</scope>
    <source>
        <strain evidence="2">1611_PpyrPB1</strain>
        <tissue evidence="2">Whole body</tissue>
    </source>
</reference>